<reference evidence="3" key="1">
    <citation type="submission" date="2023-07" db="EMBL/GenBank/DDBJ databases">
        <title>Whole genome shotgun sequence of Streptomyces spororaveus NBRC 15456.</title>
        <authorList>
            <person name="Komaki H."/>
            <person name="Tamura T."/>
        </authorList>
    </citation>
    <scope>NUCLEOTIDE SEQUENCE [LARGE SCALE GENOMIC DNA]</scope>
    <source>
        <strain evidence="3">NBRC 15456</strain>
    </source>
</reference>
<comment type="caution">
    <text evidence="2">The sequence shown here is derived from an EMBL/GenBank/DDBJ whole genome shotgun (WGS) entry which is preliminary data.</text>
</comment>
<evidence type="ECO:0000313" key="3">
    <source>
        <dbReference type="Proteomes" id="UP000608522"/>
    </source>
</evidence>
<organism evidence="2 3">
    <name type="scientific">Streptomyces spororaveus</name>
    <dbReference type="NCBI Taxonomy" id="284039"/>
    <lineage>
        <taxon>Bacteria</taxon>
        <taxon>Bacillati</taxon>
        <taxon>Actinomycetota</taxon>
        <taxon>Actinomycetes</taxon>
        <taxon>Kitasatosporales</taxon>
        <taxon>Streptomycetaceae</taxon>
        <taxon>Streptomyces</taxon>
    </lineage>
</organism>
<gene>
    <name evidence="2" type="ORF">Sspor_08990</name>
</gene>
<evidence type="ECO:0000256" key="1">
    <source>
        <dbReference type="SAM" id="MobiDB-lite"/>
    </source>
</evidence>
<feature type="region of interest" description="Disordered" evidence="1">
    <location>
        <begin position="1"/>
        <end position="84"/>
    </location>
</feature>
<sequence length="84" mass="8719">MHRGRVAGRGRGRPRTGTRHDGERGGAGQQAVATAPEHSQLHTGTLKGHRSGTEHPQGEPSPFSGTTPGPRAYRTCGTPGGRTA</sequence>
<protein>
    <submittedName>
        <fullName evidence="2">Uncharacterized protein</fullName>
    </submittedName>
</protein>
<name>A0ABQ3T4L9_9ACTN</name>
<accession>A0ABQ3T4L9</accession>
<proteinExistence type="predicted"/>
<feature type="compositionally biased region" description="Basic residues" evidence="1">
    <location>
        <begin position="1"/>
        <end position="17"/>
    </location>
</feature>
<dbReference type="EMBL" id="BNED01000005">
    <property type="protein sequence ID" value="GHI75338.1"/>
    <property type="molecule type" value="Genomic_DNA"/>
</dbReference>
<keyword evidence="3" id="KW-1185">Reference proteome</keyword>
<evidence type="ECO:0000313" key="2">
    <source>
        <dbReference type="EMBL" id="GHI75338.1"/>
    </source>
</evidence>
<dbReference type="Proteomes" id="UP000608522">
    <property type="component" value="Unassembled WGS sequence"/>
</dbReference>